<protein>
    <submittedName>
        <fullName evidence="8">DMT family transporter</fullName>
    </submittedName>
</protein>
<feature type="transmembrane region" description="Helical" evidence="6">
    <location>
        <begin position="176"/>
        <end position="199"/>
    </location>
</feature>
<feature type="transmembrane region" description="Helical" evidence="6">
    <location>
        <begin position="30"/>
        <end position="48"/>
    </location>
</feature>
<evidence type="ECO:0000256" key="5">
    <source>
        <dbReference type="ARBA" id="ARBA00023136"/>
    </source>
</evidence>
<feature type="transmembrane region" description="Helical" evidence="6">
    <location>
        <begin position="68"/>
        <end position="86"/>
    </location>
</feature>
<evidence type="ECO:0000256" key="6">
    <source>
        <dbReference type="SAM" id="Phobius"/>
    </source>
</evidence>
<dbReference type="PANTHER" id="PTHR22911:SF6">
    <property type="entry name" value="SOLUTE CARRIER FAMILY 35 MEMBER G1"/>
    <property type="match status" value="1"/>
</dbReference>
<evidence type="ECO:0000256" key="3">
    <source>
        <dbReference type="ARBA" id="ARBA00022692"/>
    </source>
</evidence>
<feature type="domain" description="EamA" evidence="7">
    <location>
        <begin position="5"/>
        <end position="136"/>
    </location>
</feature>
<evidence type="ECO:0000256" key="1">
    <source>
        <dbReference type="ARBA" id="ARBA00004141"/>
    </source>
</evidence>
<name>A0ABV0LZH6_9HYPH</name>
<evidence type="ECO:0000313" key="8">
    <source>
        <dbReference type="EMBL" id="MEQ1404164.1"/>
    </source>
</evidence>
<evidence type="ECO:0000256" key="2">
    <source>
        <dbReference type="ARBA" id="ARBA00009853"/>
    </source>
</evidence>
<dbReference type="Pfam" id="PF00892">
    <property type="entry name" value="EamA"/>
    <property type="match status" value="2"/>
</dbReference>
<dbReference type="SUPFAM" id="SSF103481">
    <property type="entry name" value="Multidrug resistance efflux transporter EmrE"/>
    <property type="match status" value="2"/>
</dbReference>
<sequence>MRNVYLLALIAYAAFSVTDASVKAAGRHLSIFETAFVVNIFAAASLLVTRHPNERWRDFWRTTYPLSVHGRAMCGVVASLCGVYAFTTIPLAQAYALVFLAPLFVTIMSALVLKEQVGIWRWSAVIIGFCGVLLVVKPGIQPFDAGHLAALGTGLGTGTAVIILRRVGGKVKTTSVLGTLIVYLLALNAVAMLIRGIHVPTAKEFALLGLAGVCYGLGQWAFVMAARYGNANQIAPMHYSQLAWAVVFGVLIFGEYPDSVALLGICVIASAGLLTVIRERIRGLPTAVVHTAIINPADAGPSTD</sequence>
<feature type="transmembrane region" description="Helical" evidence="6">
    <location>
        <begin position="120"/>
        <end position="140"/>
    </location>
</feature>
<keyword evidence="3 6" id="KW-0812">Transmembrane</keyword>
<comment type="similarity">
    <text evidence="2">Belongs to the drug/metabolite transporter (DMT) superfamily. 10 TMS drug/metabolite exporter (DME) (TC 2.A.7.3) family.</text>
</comment>
<keyword evidence="9" id="KW-1185">Reference proteome</keyword>
<feature type="transmembrane region" description="Helical" evidence="6">
    <location>
        <begin position="92"/>
        <end position="113"/>
    </location>
</feature>
<accession>A0ABV0LZH6</accession>
<dbReference type="InterPro" id="IPR037185">
    <property type="entry name" value="EmrE-like"/>
</dbReference>
<proteinExistence type="inferred from homology"/>
<keyword evidence="4 6" id="KW-1133">Transmembrane helix</keyword>
<comment type="caution">
    <text evidence="8">The sequence shown here is derived from an EMBL/GenBank/DDBJ whole genome shotgun (WGS) entry which is preliminary data.</text>
</comment>
<feature type="transmembrane region" description="Helical" evidence="6">
    <location>
        <begin position="146"/>
        <end position="164"/>
    </location>
</feature>
<dbReference type="RefSeq" id="WP_348862333.1">
    <property type="nucleotide sequence ID" value="NZ_JBEAAL010000002.1"/>
</dbReference>
<reference evidence="8 9" key="1">
    <citation type="submission" date="2024-05" db="EMBL/GenBank/DDBJ databases">
        <title>Neorhizobium sp. Rsf11, a plant growth promoting and heavy metal resistant PAH-degrader.</title>
        <authorList>
            <person name="Golubev S.N."/>
            <person name="Muratova A.Y."/>
            <person name="Markelova M.I."/>
        </authorList>
    </citation>
    <scope>NUCLEOTIDE SEQUENCE [LARGE SCALE GENOMIC DNA]</scope>
    <source>
        <strain evidence="8 9">Rsf11</strain>
    </source>
</reference>
<dbReference type="InterPro" id="IPR000620">
    <property type="entry name" value="EamA_dom"/>
</dbReference>
<feature type="transmembrane region" description="Helical" evidence="6">
    <location>
        <begin position="205"/>
        <end position="225"/>
    </location>
</feature>
<comment type="subcellular location">
    <subcellularLocation>
        <location evidence="1">Membrane</location>
        <topology evidence="1">Multi-pass membrane protein</topology>
    </subcellularLocation>
</comment>
<organism evidence="8 9">
    <name type="scientific">Neorhizobium phenanthreniclasticum</name>
    <dbReference type="NCBI Taxonomy" id="3157917"/>
    <lineage>
        <taxon>Bacteria</taxon>
        <taxon>Pseudomonadati</taxon>
        <taxon>Pseudomonadota</taxon>
        <taxon>Alphaproteobacteria</taxon>
        <taxon>Hyphomicrobiales</taxon>
        <taxon>Rhizobiaceae</taxon>
        <taxon>Rhizobium/Agrobacterium group</taxon>
        <taxon>Neorhizobium</taxon>
    </lineage>
</organism>
<evidence type="ECO:0000259" key="7">
    <source>
        <dbReference type="Pfam" id="PF00892"/>
    </source>
</evidence>
<evidence type="ECO:0000313" key="9">
    <source>
        <dbReference type="Proteomes" id="UP001496627"/>
    </source>
</evidence>
<keyword evidence="5 6" id="KW-0472">Membrane</keyword>
<evidence type="ECO:0000256" key="4">
    <source>
        <dbReference type="ARBA" id="ARBA00022989"/>
    </source>
</evidence>
<dbReference type="EMBL" id="JBEAAL010000002">
    <property type="protein sequence ID" value="MEQ1404164.1"/>
    <property type="molecule type" value="Genomic_DNA"/>
</dbReference>
<feature type="domain" description="EamA" evidence="7">
    <location>
        <begin position="146"/>
        <end position="275"/>
    </location>
</feature>
<dbReference type="Gene3D" id="1.10.3730.20">
    <property type="match status" value="1"/>
</dbReference>
<gene>
    <name evidence="8" type="ORF">ABK249_04410</name>
</gene>
<dbReference type="PANTHER" id="PTHR22911">
    <property type="entry name" value="ACYL-MALONYL CONDENSING ENZYME-RELATED"/>
    <property type="match status" value="1"/>
</dbReference>
<feature type="transmembrane region" description="Helical" evidence="6">
    <location>
        <begin position="260"/>
        <end position="277"/>
    </location>
</feature>
<dbReference type="Proteomes" id="UP001496627">
    <property type="component" value="Unassembled WGS sequence"/>
</dbReference>
<feature type="transmembrane region" description="Helical" evidence="6">
    <location>
        <begin position="237"/>
        <end position="254"/>
    </location>
</feature>